<keyword evidence="1" id="KW-0808">Transferase</keyword>
<dbReference type="Gene3D" id="3.40.50.2000">
    <property type="entry name" value="Glycogen Phosphorylase B"/>
    <property type="match status" value="2"/>
</dbReference>
<dbReference type="PANTHER" id="PTHR48046:SF1">
    <property type="entry name" value="GLYCOSYLTRANSFERASE-RELATED"/>
    <property type="match status" value="1"/>
</dbReference>
<evidence type="ECO:0000256" key="1">
    <source>
        <dbReference type="ARBA" id="ARBA00022676"/>
    </source>
</evidence>
<protein>
    <submittedName>
        <fullName evidence="2">Glycosyltransferase</fullName>
    </submittedName>
</protein>
<evidence type="ECO:0000313" key="2">
    <source>
        <dbReference type="EMBL" id="KAJ4789927.1"/>
    </source>
</evidence>
<name>A0AAV8FG57_9POAL</name>
<proteinExistence type="predicted"/>
<sequence length="95" mass="10706">MIPWPLYAEQHLNAFMLVNEMHVAVKLEADRKNKGFVSAVDLEQAIKLLMDPGSEERSRIRVQVEEMMSACRKAVQRGGVSFVHLQKLAGELGKV</sequence>
<accession>A0AAV8FG57</accession>
<organism evidence="2 3">
    <name type="scientific">Rhynchospora pubera</name>
    <dbReference type="NCBI Taxonomy" id="906938"/>
    <lineage>
        <taxon>Eukaryota</taxon>
        <taxon>Viridiplantae</taxon>
        <taxon>Streptophyta</taxon>
        <taxon>Embryophyta</taxon>
        <taxon>Tracheophyta</taxon>
        <taxon>Spermatophyta</taxon>
        <taxon>Magnoliopsida</taxon>
        <taxon>Liliopsida</taxon>
        <taxon>Poales</taxon>
        <taxon>Cyperaceae</taxon>
        <taxon>Cyperoideae</taxon>
        <taxon>Rhynchosporeae</taxon>
        <taxon>Rhynchospora</taxon>
    </lineage>
</organism>
<dbReference type="GO" id="GO:0016757">
    <property type="term" value="F:glycosyltransferase activity"/>
    <property type="evidence" value="ECO:0007669"/>
    <property type="project" value="UniProtKB-KW"/>
</dbReference>
<gene>
    <name evidence="2" type="ORF">LUZ62_041173</name>
</gene>
<dbReference type="SUPFAM" id="SSF53756">
    <property type="entry name" value="UDP-Glycosyltransferase/glycogen phosphorylase"/>
    <property type="match status" value="1"/>
</dbReference>
<dbReference type="EMBL" id="JAMFTS010000002">
    <property type="protein sequence ID" value="KAJ4789927.1"/>
    <property type="molecule type" value="Genomic_DNA"/>
</dbReference>
<dbReference type="PANTHER" id="PTHR48046">
    <property type="entry name" value="UDP-GLYCOSYLTRANSFERASE 72E1"/>
    <property type="match status" value="1"/>
</dbReference>
<comment type="caution">
    <text evidence="2">The sequence shown here is derived from an EMBL/GenBank/DDBJ whole genome shotgun (WGS) entry which is preliminary data.</text>
</comment>
<keyword evidence="1" id="KW-0328">Glycosyltransferase</keyword>
<reference evidence="2" key="1">
    <citation type="submission" date="2022-08" db="EMBL/GenBank/DDBJ databases">
        <authorList>
            <person name="Marques A."/>
        </authorList>
    </citation>
    <scope>NUCLEOTIDE SEQUENCE</scope>
    <source>
        <strain evidence="2">RhyPub2mFocal</strain>
        <tissue evidence="2">Leaves</tissue>
    </source>
</reference>
<dbReference type="Proteomes" id="UP001140206">
    <property type="component" value="Chromosome 2"/>
</dbReference>
<keyword evidence="3" id="KW-1185">Reference proteome</keyword>
<dbReference type="AlphaFoldDB" id="A0AAV8FG57"/>
<evidence type="ECO:0000313" key="3">
    <source>
        <dbReference type="Proteomes" id="UP001140206"/>
    </source>
</evidence>